<dbReference type="GO" id="GO:0009164">
    <property type="term" value="P:nucleoside catabolic process"/>
    <property type="evidence" value="ECO:0007669"/>
    <property type="project" value="InterPro"/>
</dbReference>
<comment type="pathway">
    <text evidence="1 6">Amino-acid biosynthesis; L-methionine biosynthesis via salvage pathway; S-methyl-5-thio-alpha-D-ribose 1-phosphate from S-methyl-5'-thioadenosine (hydrolase route): step 1/2.</text>
</comment>
<dbReference type="InterPro" id="IPR010049">
    <property type="entry name" value="MTA_SAH_Nsdase"/>
</dbReference>
<proteinExistence type="inferred from homology"/>
<dbReference type="NCBIfam" id="NF004079">
    <property type="entry name" value="PRK05584.1"/>
    <property type="match status" value="1"/>
</dbReference>
<gene>
    <name evidence="6" type="primary">mtnN</name>
    <name evidence="8" type="ORF">SAMN05421737_10612</name>
</gene>
<dbReference type="Gene3D" id="3.40.50.1580">
    <property type="entry name" value="Nucleoside phosphorylase domain"/>
    <property type="match status" value="1"/>
</dbReference>
<dbReference type="EMBL" id="FMYM01000006">
    <property type="protein sequence ID" value="SDC18952.1"/>
    <property type="molecule type" value="Genomic_DNA"/>
</dbReference>
<dbReference type="FunFam" id="3.40.50.1580:FF:000001">
    <property type="entry name" value="MTA/SAH nucleosidase family protein"/>
    <property type="match status" value="1"/>
</dbReference>
<feature type="active site" description="Proton acceptor" evidence="6">
    <location>
        <position position="12"/>
    </location>
</feature>
<feature type="binding site" evidence="6">
    <location>
        <begin position="173"/>
        <end position="174"/>
    </location>
    <ligand>
        <name>substrate</name>
    </ligand>
</feature>
<feature type="active site" description="Proton donor" evidence="6">
    <location>
        <position position="197"/>
    </location>
</feature>
<feature type="binding site" evidence="6">
    <location>
        <position position="78"/>
    </location>
    <ligand>
        <name>substrate</name>
    </ligand>
</feature>
<comment type="function">
    <text evidence="6">Catalyzes the irreversible cleavage of the glycosidic bond in both 5'-methylthioadenosine (MTA) and S-adenosylhomocysteine (SAH/AdoHcy) to adenine and the corresponding thioribose, 5'-methylthioribose and S-ribosylhomocysteine, respectively. Also cleaves 5'-deoxyadenosine, a toxic by-product of radical S-adenosylmethionine (SAM) enzymes, into 5-deoxyribose and adenine.</text>
</comment>
<feature type="domain" description="Nucleoside phosphorylase" evidence="7">
    <location>
        <begin position="2"/>
        <end position="226"/>
    </location>
</feature>
<evidence type="ECO:0000256" key="4">
    <source>
        <dbReference type="ARBA" id="ARBA00023167"/>
    </source>
</evidence>
<comment type="similarity">
    <text evidence="6">Belongs to the PNP/UDP phosphorylase family. MtnN subfamily.</text>
</comment>
<comment type="catalytic activity">
    <reaction evidence="5">
        <text>5'-deoxyadenosine + H2O = 5-deoxy-D-ribose + adenine</text>
        <dbReference type="Rhea" id="RHEA:29859"/>
        <dbReference type="ChEBI" id="CHEBI:15377"/>
        <dbReference type="ChEBI" id="CHEBI:16708"/>
        <dbReference type="ChEBI" id="CHEBI:17319"/>
        <dbReference type="ChEBI" id="CHEBI:149540"/>
        <dbReference type="EC" id="3.2.2.9"/>
    </reaction>
    <physiologicalReaction direction="left-to-right" evidence="5">
        <dbReference type="Rhea" id="RHEA:29860"/>
    </physiologicalReaction>
</comment>
<dbReference type="InterPro" id="IPR035994">
    <property type="entry name" value="Nucleoside_phosphorylase_sf"/>
</dbReference>
<dbReference type="Proteomes" id="UP000242662">
    <property type="component" value="Unassembled WGS sequence"/>
</dbReference>
<comment type="catalytic activity">
    <reaction evidence="6">
        <text>S-adenosyl-L-homocysteine + H2O = S-(5-deoxy-D-ribos-5-yl)-L-homocysteine + adenine</text>
        <dbReference type="Rhea" id="RHEA:17805"/>
        <dbReference type="ChEBI" id="CHEBI:15377"/>
        <dbReference type="ChEBI" id="CHEBI:16708"/>
        <dbReference type="ChEBI" id="CHEBI:57856"/>
        <dbReference type="ChEBI" id="CHEBI:58195"/>
        <dbReference type="EC" id="3.2.2.9"/>
    </reaction>
</comment>
<dbReference type="PANTHER" id="PTHR46832">
    <property type="entry name" value="5'-METHYLTHIOADENOSINE/S-ADENOSYLHOMOCYSTEINE NUCLEOSIDASE"/>
    <property type="match status" value="1"/>
</dbReference>
<dbReference type="NCBIfam" id="TIGR01704">
    <property type="entry name" value="MTA_SAH-Nsdase"/>
    <property type="match status" value="1"/>
</dbReference>
<evidence type="ECO:0000256" key="3">
    <source>
        <dbReference type="ARBA" id="ARBA00022801"/>
    </source>
</evidence>
<keyword evidence="3 6" id="KW-0378">Hydrolase</keyword>
<evidence type="ECO:0000256" key="1">
    <source>
        <dbReference type="ARBA" id="ARBA00004945"/>
    </source>
</evidence>
<accession>A0A1G6JJI8</accession>
<comment type="catalytic activity">
    <reaction evidence="6">
        <text>S-methyl-5'-thioadenosine + H2O = 5-(methylsulfanyl)-D-ribose + adenine</text>
        <dbReference type="Rhea" id="RHEA:13617"/>
        <dbReference type="ChEBI" id="CHEBI:15377"/>
        <dbReference type="ChEBI" id="CHEBI:16708"/>
        <dbReference type="ChEBI" id="CHEBI:17509"/>
        <dbReference type="ChEBI" id="CHEBI:78440"/>
        <dbReference type="EC" id="3.2.2.9"/>
    </reaction>
</comment>
<feature type="binding site" evidence="6">
    <location>
        <position position="152"/>
    </location>
    <ligand>
        <name>substrate</name>
    </ligand>
</feature>
<dbReference type="GO" id="GO:0005829">
    <property type="term" value="C:cytosol"/>
    <property type="evidence" value="ECO:0007669"/>
    <property type="project" value="TreeGrafter"/>
</dbReference>
<protein>
    <recommendedName>
        <fullName evidence="6">5'-methylthioadenosine/S-adenosylhomocysteine nucleosidase</fullName>
        <shortName evidence="6">MTA/SAH nucleosidase</shortName>
        <shortName evidence="6">MTAN</shortName>
        <ecNumber evidence="6">3.2.2.9</ecNumber>
    </recommendedName>
    <alternativeName>
        <fullName evidence="6">5'-deoxyadenosine nucleosidase</fullName>
        <shortName evidence="6">DOA nucleosidase</shortName>
        <shortName evidence="6">dAdo nucleosidase</shortName>
    </alternativeName>
    <alternativeName>
        <fullName evidence="6">5'-methylthioadenosine nucleosidase</fullName>
        <shortName evidence="6">MTA nucleosidase</shortName>
    </alternativeName>
    <alternativeName>
        <fullName evidence="6">S-adenosylhomocysteine nucleosidase</fullName>
        <shortName evidence="6">AdoHcy nucleosidase</shortName>
        <shortName evidence="6">SAH nucleosidase</shortName>
        <shortName evidence="6">SRH nucleosidase</shortName>
    </alternativeName>
</protein>
<keyword evidence="9" id="KW-1185">Reference proteome</keyword>
<dbReference type="CDD" id="cd09008">
    <property type="entry name" value="MTAN"/>
    <property type="match status" value="1"/>
</dbReference>
<evidence type="ECO:0000256" key="6">
    <source>
        <dbReference type="HAMAP-Rule" id="MF_01684"/>
    </source>
</evidence>
<dbReference type="RefSeq" id="WP_090775640.1">
    <property type="nucleotide sequence ID" value="NZ_FMYM01000006.1"/>
</dbReference>
<keyword evidence="4 6" id="KW-0486">Methionine biosynthesis</keyword>
<dbReference type="InterPro" id="IPR000845">
    <property type="entry name" value="Nucleoside_phosphorylase_d"/>
</dbReference>
<evidence type="ECO:0000256" key="2">
    <source>
        <dbReference type="ARBA" id="ARBA00022605"/>
    </source>
</evidence>
<dbReference type="GO" id="GO:0019284">
    <property type="term" value="P:L-methionine salvage from S-adenosylmethionine"/>
    <property type="evidence" value="ECO:0007669"/>
    <property type="project" value="TreeGrafter"/>
</dbReference>
<dbReference type="AlphaFoldDB" id="A0A1G6JJI8"/>
<name>A0A1G6JJI8_9BACI</name>
<organism evidence="8 9">
    <name type="scientific">Shouchella lonarensis</name>
    <dbReference type="NCBI Taxonomy" id="1464122"/>
    <lineage>
        <taxon>Bacteria</taxon>
        <taxon>Bacillati</taxon>
        <taxon>Bacillota</taxon>
        <taxon>Bacilli</taxon>
        <taxon>Bacillales</taxon>
        <taxon>Bacillaceae</taxon>
        <taxon>Shouchella</taxon>
    </lineage>
</organism>
<dbReference type="EC" id="3.2.2.9" evidence="6"/>
<dbReference type="GO" id="GO:0019509">
    <property type="term" value="P:L-methionine salvage from methylthioadenosine"/>
    <property type="evidence" value="ECO:0007669"/>
    <property type="project" value="UniProtKB-UniRule"/>
</dbReference>
<sequence>MRVGIIGAMEEEVNELRGKMVEPVVETVAHCTFTLGKIEGVEVVLTLCGIGKANAAMATALLNDRYRPDYVVNTGVAGGLHEAMAVGDIVISTEVRYHDVDATVFGYEYGQVPGSVPAYMPAKKLIDIAKQAAQEVGIRTETGLVLTGDSFMGEATRVQQVKGQFPTAYCVEMEAGAIAQVCHQFETPFVIIRALSDVAGGEAHGSYETFLKKAADHSAQQVLHMLRALAA</sequence>
<keyword evidence="2 6" id="KW-0028">Amino-acid biosynthesis</keyword>
<evidence type="ECO:0000313" key="9">
    <source>
        <dbReference type="Proteomes" id="UP000242662"/>
    </source>
</evidence>
<dbReference type="UniPathway" id="UPA00904">
    <property type="reaction ID" value="UER00871"/>
</dbReference>
<dbReference type="OrthoDB" id="9792278at2"/>
<evidence type="ECO:0000259" key="7">
    <source>
        <dbReference type="Pfam" id="PF01048"/>
    </source>
</evidence>
<dbReference type="PANTHER" id="PTHR46832:SF1">
    <property type="entry name" value="5'-METHYLTHIOADENOSINE_S-ADENOSYLHOMOCYSTEINE NUCLEOSIDASE"/>
    <property type="match status" value="1"/>
</dbReference>
<dbReference type="HAMAP" id="MF_01684">
    <property type="entry name" value="Salvage_MtnN"/>
    <property type="match status" value="1"/>
</dbReference>
<evidence type="ECO:0000313" key="8">
    <source>
        <dbReference type="EMBL" id="SDC18952.1"/>
    </source>
</evidence>
<reference evidence="9" key="1">
    <citation type="submission" date="2016-09" db="EMBL/GenBank/DDBJ databases">
        <authorList>
            <person name="Varghese N."/>
            <person name="Submissions S."/>
        </authorList>
    </citation>
    <scope>NUCLEOTIDE SEQUENCE [LARGE SCALE GENOMIC DNA]</scope>
    <source>
        <strain evidence="9">25nlg</strain>
    </source>
</reference>
<evidence type="ECO:0000256" key="5">
    <source>
        <dbReference type="ARBA" id="ARBA00050313"/>
    </source>
</evidence>
<dbReference type="GO" id="GO:0008782">
    <property type="term" value="F:adenosylhomocysteine nucleosidase activity"/>
    <property type="evidence" value="ECO:0007669"/>
    <property type="project" value="UniProtKB-UniRule"/>
</dbReference>
<dbReference type="GO" id="GO:0008930">
    <property type="term" value="F:methylthioadenosine nucleosidase activity"/>
    <property type="evidence" value="ECO:0007669"/>
    <property type="project" value="UniProtKB-UniRule"/>
</dbReference>
<dbReference type="Pfam" id="PF01048">
    <property type="entry name" value="PNP_UDP_1"/>
    <property type="match status" value="1"/>
</dbReference>
<dbReference type="STRING" id="1464122.SAMN05421737_10612"/>
<dbReference type="SUPFAM" id="SSF53167">
    <property type="entry name" value="Purine and uridine phosphorylases"/>
    <property type="match status" value="1"/>
</dbReference>